<accession>A0A1Q3B5S7</accession>
<organism evidence="1 2">
    <name type="scientific">Cephalotus follicularis</name>
    <name type="common">Albany pitcher plant</name>
    <dbReference type="NCBI Taxonomy" id="3775"/>
    <lineage>
        <taxon>Eukaryota</taxon>
        <taxon>Viridiplantae</taxon>
        <taxon>Streptophyta</taxon>
        <taxon>Embryophyta</taxon>
        <taxon>Tracheophyta</taxon>
        <taxon>Spermatophyta</taxon>
        <taxon>Magnoliopsida</taxon>
        <taxon>eudicotyledons</taxon>
        <taxon>Gunneridae</taxon>
        <taxon>Pentapetalae</taxon>
        <taxon>rosids</taxon>
        <taxon>fabids</taxon>
        <taxon>Oxalidales</taxon>
        <taxon>Cephalotaceae</taxon>
        <taxon>Cephalotus</taxon>
    </lineage>
</organism>
<sequence length="140" mass="15151">MIHTISGGVASGSDHNQAGKAYARQTFSIQQQHTHGKRLKIGGEEEVISFSEAYLEGVCLPHDDPVVVTLQIELFTMKRILLDSGSLADILYKSAFDQLSIPEDQLKSVKTPLIGFVGEMVHPLGSIDLSVIAGTAPYQT</sequence>
<evidence type="ECO:0000313" key="1">
    <source>
        <dbReference type="EMBL" id="GAV63122.1"/>
    </source>
</evidence>
<protein>
    <submittedName>
        <fullName evidence="1">Uncharacterized protein</fullName>
    </submittedName>
</protein>
<gene>
    <name evidence="1" type="ORF">CFOL_v3_06643</name>
</gene>
<dbReference type="PANTHER" id="PTHR33240">
    <property type="entry name" value="OS08G0508500 PROTEIN"/>
    <property type="match status" value="1"/>
</dbReference>
<name>A0A1Q3B5S7_CEPFO</name>
<dbReference type="OrthoDB" id="2919534at2759"/>
<dbReference type="InParanoid" id="A0A1Q3B5S7"/>
<evidence type="ECO:0000313" key="2">
    <source>
        <dbReference type="Proteomes" id="UP000187406"/>
    </source>
</evidence>
<comment type="caution">
    <text evidence="1">The sequence shown here is derived from an EMBL/GenBank/DDBJ whole genome shotgun (WGS) entry which is preliminary data.</text>
</comment>
<dbReference type="AlphaFoldDB" id="A0A1Q3B5S7"/>
<keyword evidence="2" id="KW-1185">Reference proteome</keyword>
<dbReference type="EMBL" id="BDDD01000295">
    <property type="protein sequence ID" value="GAV63122.1"/>
    <property type="molecule type" value="Genomic_DNA"/>
</dbReference>
<reference evidence="2" key="1">
    <citation type="submission" date="2016-04" db="EMBL/GenBank/DDBJ databases">
        <title>Cephalotus genome sequencing.</title>
        <authorList>
            <person name="Fukushima K."/>
            <person name="Hasebe M."/>
            <person name="Fang X."/>
        </authorList>
    </citation>
    <scope>NUCLEOTIDE SEQUENCE [LARGE SCALE GENOMIC DNA]</scope>
    <source>
        <strain evidence="2">cv. St1</strain>
    </source>
</reference>
<dbReference type="Proteomes" id="UP000187406">
    <property type="component" value="Unassembled WGS sequence"/>
</dbReference>
<dbReference type="PANTHER" id="PTHR33240:SF15">
    <property type="entry name" value="GAG-PRO-LIKE PROTEIN"/>
    <property type="match status" value="1"/>
</dbReference>
<proteinExistence type="predicted"/>